<dbReference type="Gene3D" id="1.10.10.10">
    <property type="entry name" value="Winged helix-like DNA-binding domain superfamily/Winged helix DNA-binding domain"/>
    <property type="match status" value="1"/>
</dbReference>
<evidence type="ECO:0000259" key="2">
    <source>
        <dbReference type="Pfam" id="PF01035"/>
    </source>
</evidence>
<dbReference type="GO" id="GO:0032259">
    <property type="term" value="P:methylation"/>
    <property type="evidence" value="ECO:0007669"/>
    <property type="project" value="UniProtKB-KW"/>
</dbReference>
<dbReference type="GO" id="GO:0006281">
    <property type="term" value="P:DNA repair"/>
    <property type="evidence" value="ECO:0007669"/>
    <property type="project" value="InterPro"/>
</dbReference>
<dbReference type="OrthoDB" id="9132167at2"/>
<keyword evidence="3" id="KW-0489">Methyltransferase</keyword>
<dbReference type="InterPro" id="IPR014048">
    <property type="entry name" value="MethylDNA_cys_MeTrfase_DNA-bd"/>
</dbReference>
<accession>A0A2H9VQD4</accession>
<evidence type="ECO:0000313" key="4">
    <source>
        <dbReference type="Proteomes" id="UP000242687"/>
    </source>
</evidence>
<dbReference type="InterPro" id="IPR036388">
    <property type="entry name" value="WH-like_DNA-bd_sf"/>
</dbReference>
<dbReference type="Pfam" id="PF01035">
    <property type="entry name" value="DNA_binding_1"/>
    <property type="match status" value="1"/>
</dbReference>
<protein>
    <submittedName>
        <fullName evidence="3">Methylated-DNA-protein-cysteine methyltransferase-like protein</fullName>
    </submittedName>
</protein>
<name>A0A2H9VQD4_9SPHI</name>
<keyword evidence="4" id="KW-1185">Reference proteome</keyword>
<reference evidence="3 4" key="1">
    <citation type="submission" date="2017-11" db="EMBL/GenBank/DDBJ databases">
        <title>Genomic Encyclopedia of Archaeal and Bacterial Type Strains, Phase II (KMG-II): From Individual Species to Whole Genera.</title>
        <authorList>
            <person name="Goeker M."/>
        </authorList>
    </citation>
    <scope>NUCLEOTIDE SEQUENCE [LARGE SCALE GENOMIC DNA]</scope>
    <source>
        <strain evidence="3 4">DSM 28175</strain>
    </source>
</reference>
<gene>
    <name evidence="3" type="ORF">CLV57_3651</name>
</gene>
<comment type="caution">
    <text evidence="3">The sequence shown here is derived from an EMBL/GenBank/DDBJ whole genome shotgun (WGS) entry which is preliminary data.</text>
</comment>
<sequence>MPDYSFFDNVYDVARQIPAGRVTSYGAIAHYLGTKGSSRMVGYAMQASGAAHPPVPAHRVVNRQGLLTAKAHFGGDTMQRLLEAEGIKVKDDQVQDFKTVFWDPSIELAL</sequence>
<keyword evidence="1" id="KW-0227">DNA damage</keyword>
<dbReference type="GO" id="GO:0008168">
    <property type="term" value="F:methyltransferase activity"/>
    <property type="evidence" value="ECO:0007669"/>
    <property type="project" value="UniProtKB-KW"/>
</dbReference>
<organism evidence="3 4">
    <name type="scientific">Mucilaginibacter auburnensis</name>
    <dbReference type="NCBI Taxonomy" id="1457233"/>
    <lineage>
        <taxon>Bacteria</taxon>
        <taxon>Pseudomonadati</taxon>
        <taxon>Bacteroidota</taxon>
        <taxon>Sphingobacteriia</taxon>
        <taxon>Sphingobacteriales</taxon>
        <taxon>Sphingobacteriaceae</taxon>
        <taxon>Mucilaginibacter</taxon>
    </lineage>
</organism>
<dbReference type="PANTHER" id="PTHR42942:SF1">
    <property type="entry name" value="ALKYLTRANSFERASE-LIKE PROTEIN 1"/>
    <property type="match status" value="1"/>
</dbReference>
<feature type="domain" description="Methylated-DNA-[protein]-cysteine S-methyltransferase DNA binding" evidence="2">
    <location>
        <begin position="6"/>
        <end position="87"/>
    </location>
</feature>
<keyword evidence="3" id="KW-0808">Transferase</keyword>
<dbReference type="CDD" id="cd06445">
    <property type="entry name" value="ATase"/>
    <property type="match status" value="1"/>
</dbReference>
<dbReference type="AlphaFoldDB" id="A0A2H9VQD4"/>
<dbReference type="SUPFAM" id="SSF46767">
    <property type="entry name" value="Methylated DNA-protein cysteine methyltransferase, C-terminal domain"/>
    <property type="match status" value="1"/>
</dbReference>
<dbReference type="Proteomes" id="UP000242687">
    <property type="component" value="Unassembled WGS sequence"/>
</dbReference>
<evidence type="ECO:0000313" key="3">
    <source>
        <dbReference type="EMBL" id="PJJ80500.1"/>
    </source>
</evidence>
<dbReference type="InterPro" id="IPR036217">
    <property type="entry name" value="MethylDNA_cys_MeTrfase_DNAb"/>
</dbReference>
<dbReference type="EMBL" id="PGFJ01000002">
    <property type="protein sequence ID" value="PJJ80500.1"/>
    <property type="molecule type" value="Genomic_DNA"/>
</dbReference>
<proteinExistence type="predicted"/>
<dbReference type="RefSeq" id="WP_100342774.1">
    <property type="nucleotide sequence ID" value="NZ_PGFJ01000002.1"/>
</dbReference>
<dbReference type="PANTHER" id="PTHR42942">
    <property type="entry name" value="6-O-METHYLGUANINE DNA METHYLTRANSFERASE"/>
    <property type="match status" value="1"/>
</dbReference>
<dbReference type="InterPro" id="IPR052520">
    <property type="entry name" value="ATL_DNA_repair"/>
</dbReference>
<evidence type="ECO:0000256" key="1">
    <source>
        <dbReference type="ARBA" id="ARBA00022763"/>
    </source>
</evidence>